<dbReference type="OrthoDB" id="9799612at2"/>
<dbReference type="InterPro" id="IPR029058">
    <property type="entry name" value="AB_hydrolase_fold"/>
</dbReference>
<feature type="domain" description="AB hydrolase-1" evidence="1">
    <location>
        <begin position="45"/>
        <end position="288"/>
    </location>
</feature>
<dbReference type="InterPro" id="IPR050266">
    <property type="entry name" value="AB_hydrolase_sf"/>
</dbReference>
<evidence type="ECO:0000313" key="2">
    <source>
        <dbReference type="EMBL" id="EMR02581.1"/>
    </source>
</evidence>
<dbReference type="RefSeq" id="WP_009195680.1">
    <property type="nucleotide sequence ID" value="NZ_AODQ01000053.1"/>
</dbReference>
<dbReference type="SUPFAM" id="SSF53474">
    <property type="entry name" value="alpha/beta-Hydrolases"/>
    <property type="match status" value="1"/>
</dbReference>
<name>M7N5S0_9BACT</name>
<dbReference type="eggNOG" id="COG2021">
    <property type="taxonomic scope" value="Bacteria"/>
</dbReference>
<dbReference type="EC" id="3.7.1.8" evidence="2"/>
<comment type="caution">
    <text evidence="2">The sequence shown here is derived from an EMBL/GenBank/DDBJ whole genome shotgun (WGS) entry which is preliminary data.</text>
</comment>
<dbReference type="Proteomes" id="UP000011910">
    <property type="component" value="Unassembled WGS sequence"/>
</dbReference>
<dbReference type="Gene3D" id="3.40.50.1820">
    <property type="entry name" value="alpha/beta hydrolase"/>
    <property type="match status" value="1"/>
</dbReference>
<evidence type="ECO:0000313" key="3">
    <source>
        <dbReference type="Proteomes" id="UP000011910"/>
    </source>
</evidence>
<dbReference type="PANTHER" id="PTHR43798">
    <property type="entry name" value="MONOACYLGLYCEROL LIPASE"/>
    <property type="match status" value="1"/>
</dbReference>
<dbReference type="PRINTS" id="PR00412">
    <property type="entry name" value="EPOXHYDRLASE"/>
</dbReference>
<dbReference type="EMBL" id="AODQ01000053">
    <property type="protein sequence ID" value="EMR02581.1"/>
    <property type="molecule type" value="Genomic_DNA"/>
</dbReference>
<organism evidence="2 3">
    <name type="scientific">Cesiribacter andamanensis AMV16</name>
    <dbReference type="NCBI Taxonomy" id="1279009"/>
    <lineage>
        <taxon>Bacteria</taxon>
        <taxon>Pseudomonadati</taxon>
        <taxon>Bacteroidota</taxon>
        <taxon>Cytophagia</taxon>
        <taxon>Cytophagales</taxon>
        <taxon>Cesiribacteraceae</taxon>
        <taxon>Cesiribacter</taxon>
    </lineage>
</organism>
<accession>M7N5S0</accession>
<protein>
    <submittedName>
        <fullName evidence="2">2-hydroxy-6-oxo-6-phenylhexa-2,4-dienoate hydrolase</fullName>
        <ecNumber evidence="2">3.7.1.8</ecNumber>
    </submittedName>
</protein>
<dbReference type="GO" id="GO:0016787">
    <property type="term" value="F:hydrolase activity"/>
    <property type="evidence" value="ECO:0007669"/>
    <property type="project" value="UniProtKB-KW"/>
</dbReference>
<dbReference type="AlphaFoldDB" id="M7N5S0"/>
<dbReference type="InterPro" id="IPR000073">
    <property type="entry name" value="AB_hydrolase_1"/>
</dbReference>
<dbReference type="GO" id="GO:0016020">
    <property type="term" value="C:membrane"/>
    <property type="evidence" value="ECO:0007669"/>
    <property type="project" value="TreeGrafter"/>
</dbReference>
<dbReference type="Pfam" id="PF00561">
    <property type="entry name" value="Abhydrolase_1"/>
    <property type="match status" value="1"/>
</dbReference>
<keyword evidence="3" id="KW-1185">Reference proteome</keyword>
<reference evidence="2 3" key="1">
    <citation type="journal article" date="2013" name="Genome Announc.">
        <title>Draft Genome Sequence of Cesiribacter andamanensis Strain AMV16T, Isolated from a Soil Sample from a Mud Volcano in the Andaman Islands, India.</title>
        <authorList>
            <person name="Shivaji S."/>
            <person name="Ara S."/>
            <person name="Begum Z."/>
            <person name="Srinivas T.N."/>
            <person name="Singh A."/>
            <person name="Kumar Pinnaka A."/>
        </authorList>
    </citation>
    <scope>NUCLEOTIDE SEQUENCE [LARGE SCALE GENOMIC DNA]</scope>
    <source>
        <strain evidence="2 3">AMV16</strain>
    </source>
</reference>
<dbReference type="InterPro" id="IPR000639">
    <property type="entry name" value="Epox_hydrolase-like"/>
</dbReference>
<proteinExistence type="predicted"/>
<sequence length="304" mass="33442">MDPIAAYKHSRQKLFDAAGIQPESRTINTNGPIRQVHYLKAGQGPPLLLLHGGGGHASEWIPLLKPLAQHFEVYAPDRPGCGLSDFFNYRGVDVQAHAVAFLQSFLDAAGLQRAVVAGHSMGGYFSVCFALRHPERVQQLLLLGAPAGINRWIPYLLRLLGTRGLNRLLLHTLARPSKQNAAFIHKQLLVAHPEQLSDAYLEHAYYSLLLPGSRKSFNTLLENVLSVGGWKKRLLVTGQLSSLQLPVGFLWGDRDAFERPATGRAKAGTIPRHTFDVVAQAGHALWLDQPEKTSQLLLARLGVN</sequence>
<dbReference type="PANTHER" id="PTHR43798:SF33">
    <property type="entry name" value="HYDROLASE, PUTATIVE (AFU_ORTHOLOGUE AFUA_2G14860)-RELATED"/>
    <property type="match status" value="1"/>
</dbReference>
<dbReference type="STRING" id="1279009.ADICEAN_02287"/>
<dbReference type="PRINTS" id="PR00111">
    <property type="entry name" value="ABHYDROLASE"/>
</dbReference>
<keyword evidence="2" id="KW-0378">Hydrolase</keyword>
<gene>
    <name evidence="2" type="primary">hsaD</name>
    <name evidence="2" type="ORF">ADICEAN_02287</name>
</gene>
<evidence type="ECO:0000259" key="1">
    <source>
        <dbReference type="Pfam" id="PF00561"/>
    </source>
</evidence>